<dbReference type="AlphaFoldDB" id="A0A176S396"/>
<evidence type="ECO:0000313" key="1">
    <source>
        <dbReference type="EMBL" id="OAD22388.1"/>
    </source>
</evidence>
<protein>
    <submittedName>
        <fullName evidence="1">Secreted protein</fullName>
    </submittedName>
</protein>
<comment type="caution">
    <text evidence="1">The sequence shown here is derived from an EMBL/GenBank/DDBJ whole genome shotgun (WGS) entry which is preliminary data.</text>
</comment>
<dbReference type="EMBL" id="LUTY01000978">
    <property type="protein sequence ID" value="OAD22388.1"/>
    <property type="molecule type" value="Genomic_DNA"/>
</dbReference>
<name>A0A176S396_9GAMM</name>
<proteinExistence type="predicted"/>
<reference evidence="1 2" key="1">
    <citation type="submission" date="2016-05" db="EMBL/GenBank/DDBJ databases">
        <title>Single-cell genome of chain-forming Candidatus Thiomargarita nelsonii and comparison to other large sulfur-oxidizing bacteria.</title>
        <authorList>
            <person name="Winkel M."/>
            <person name="Salman V."/>
            <person name="Woyke T."/>
            <person name="Schulz-Vogt H."/>
            <person name="Richter M."/>
            <person name="Flood B."/>
            <person name="Bailey J."/>
            <person name="Amann R."/>
            <person name="Mussmann M."/>
        </authorList>
    </citation>
    <scope>NUCLEOTIDE SEQUENCE [LARGE SCALE GENOMIC DNA]</scope>
    <source>
        <strain evidence="1 2">THI036</strain>
    </source>
</reference>
<organism evidence="1 2">
    <name type="scientific">Candidatus Thiomargarita nelsonii</name>
    <dbReference type="NCBI Taxonomy" id="1003181"/>
    <lineage>
        <taxon>Bacteria</taxon>
        <taxon>Pseudomonadati</taxon>
        <taxon>Pseudomonadota</taxon>
        <taxon>Gammaproteobacteria</taxon>
        <taxon>Thiotrichales</taxon>
        <taxon>Thiotrichaceae</taxon>
        <taxon>Thiomargarita</taxon>
    </lineage>
</organism>
<keyword evidence="2" id="KW-1185">Reference proteome</keyword>
<dbReference type="Proteomes" id="UP000076962">
    <property type="component" value="Unassembled WGS sequence"/>
</dbReference>
<accession>A0A176S396</accession>
<gene>
    <name evidence="1" type="ORF">THIOM_001811</name>
</gene>
<evidence type="ECO:0000313" key="2">
    <source>
        <dbReference type="Proteomes" id="UP000076962"/>
    </source>
</evidence>
<sequence length="89" mass="10125">MRHTTKIEITCKTATAVGVMPYYSAKALACQGTRQALEEPDERESLTSGFGDWLYRVHSIIPDEIGRKVVTYIAKFNFIRRDKSKPSED</sequence>